<dbReference type="RefSeq" id="WP_342759521.1">
    <property type="nucleotide sequence ID" value="NZ_CP146256.1"/>
</dbReference>
<gene>
    <name evidence="1" type="ORF">V6984_09360</name>
</gene>
<protein>
    <submittedName>
        <fullName evidence="1">Uncharacterized protein</fullName>
    </submittedName>
</protein>
<dbReference type="EMBL" id="CP146256">
    <property type="protein sequence ID" value="XAH75945.1"/>
    <property type="molecule type" value="Genomic_DNA"/>
</dbReference>
<accession>A0ABZ3F2A6</accession>
<dbReference type="Proteomes" id="UP001451571">
    <property type="component" value="Chromosome"/>
</dbReference>
<reference evidence="1 2" key="1">
    <citation type="submission" date="2024-02" db="EMBL/GenBank/DDBJ databases">
        <title>Bacterial strain from lacustrine sediment.</title>
        <authorList>
            <person name="Petit C."/>
            <person name="Fadhlaoui K."/>
        </authorList>
    </citation>
    <scope>NUCLEOTIDE SEQUENCE [LARGE SCALE GENOMIC DNA]</scope>
    <source>
        <strain evidence="1 2">IPX-CK</strain>
    </source>
</reference>
<keyword evidence="2" id="KW-1185">Reference proteome</keyword>
<organism evidence="1 2">
    <name type="scientific">Kineothrix sedimenti</name>
    <dbReference type="NCBI Taxonomy" id="3123317"/>
    <lineage>
        <taxon>Bacteria</taxon>
        <taxon>Bacillati</taxon>
        <taxon>Bacillota</taxon>
        <taxon>Clostridia</taxon>
        <taxon>Lachnospirales</taxon>
        <taxon>Lachnospiraceae</taxon>
        <taxon>Kineothrix</taxon>
    </lineage>
</organism>
<proteinExistence type="predicted"/>
<name>A0ABZ3F2A6_9FIRM</name>
<sequence>MKTAEELMRITKSKIPDLVLDIMDGVEEHVIKRIEEEANKGSTYYTINLKKGINFIKEELLKECMNLAKIFEDSGYLVSIDDDGNGYYIDFMISLSWNGEIYIPRGYISKLNHLYETNINNEIKDCSTCKNNVEYPPPHTCDICKSLDQEEVYEMWEGKGNGR</sequence>
<evidence type="ECO:0000313" key="1">
    <source>
        <dbReference type="EMBL" id="XAH75945.1"/>
    </source>
</evidence>
<evidence type="ECO:0000313" key="2">
    <source>
        <dbReference type="Proteomes" id="UP001451571"/>
    </source>
</evidence>